<name>A0AAW1CPP4_9HEMI</name>
<evidence type="ECO:0000313" key="2">
    <source>
        <dbReference type="Proteomes" id="UP001461498"/>
    </source>
</evidence>
<comment type="caution">
    <text evidence="1">The sequence shown here is derived from an EMBL/GenBank/DDBJ whole genome shotgun (WGS) entry which is preliminary data.</text>
</comment>
<sequence>MNVFQNNYPKNVKVYYKRLNIFSEIQENPGFSELHAVNQLLISKDFLGRKMELWTILWIDKSAIYQV</sequence>
<gene>
    <name evidence="1" type="ORF">O3M35_002528</name>
</gene>
<dbReference type="Proteomes" id="UP001461498">
    <property type="component" value="Unassembled WGS sequence"/>
</dbReference>
<dbReference type="EMBL" id="JAPXFL010000011">
    <property type="protein sequence ID" value="KAK9499499.1"/>
    <property type="molecule type" value="Genomic_DNA"/>
</dbReference>
<accession>A0AAW1CPP4</accession>
<keyword evidence="2" id="KW-1185">Reference proteome</keyword>
<proteinExistence type="predicted"/>
<protein>
    <submittedName>
        <fullName evidence="1">Uncharacterized protein</fullName>
    </submittedName>
</protein>
<evidence type="ECO:0000313" key="1">
    <source>
        <dbReference type="EMBL" id="KAK9499499.1"/>
    </source>
</evidence>
<dbReference type="AlphaFoldDB" id="A0AAW1CPP4"/>
<reference evidence="1 2" key="1">
    <citation type="submission" date="2022-12" db="EMBL/GenBank/DDBJ databases">
        <title>Chromosome-level genome assembly of true bugs.</title>
        <authorList>
            <person name="Ma L."/>
            <person name="Li H."/>
        </authorList>
    </citation>
    <scope>NUCLEOTIDE SEQUENCE [LARGE SCALE GENOMIC DNA]</scope>
    <source>
        <strain evidence="1">Lab_2022b</strain>
    </source>
</reference>
<organism evidence="1 2">
    <name type="scientific">Rhynocoris fuscipes</name>
    <dbReference type="NCBI Taxonomy" id="488301"/>
    <lineage>
        <taxon>Eukaryota</taxon>
        <taxon>Metazoa</taxon>
        <taxon>Ecdysozoa</taxon>
        <taxon>Arthropoda</taxon>
        <taxon>Hexapoda</taxon>
        <taxon>Insecta</taxon>
        <taxon>Pterygota</taxon>
        <taxon>Neoptera</taxon>
        <taxon>Paraneoptera</taxon>
        <taxon>Hemiptera</taxon>
        <taxon>Heteroptera</taxon>
        <taxon>Panheteroptera</taxon>
        <taxon>Cimicomorpha</taxon>
        <taxon>Reduviidae</taxon>
        <taxon>Harpactorinae</taxon>
        <taxon>Harpactorini</taxon>
        <taxon>Rhynocoris</taxon>
    </lineage>
</organism>